<sequence length="367" mass="40754">MSKKTWNSSKGTAKLALSAVCAHVSAHQTDAGGKDDDKLALIMPDLTTGNVEEKSSLAMNGVITDIEAKYDAIYLNYPRHKQMQIAIDRIRMHGRKVKGTGTPMRGLLVTGPTGSGKTTGIVEYVAHLIREGAYSDGRMPVLYIRLRKKITVLKLLRAILAKFGERYLRQRDEDEMIAQVRNCIERAGVEVIIIDEAQHLRNKSTDNLEVTDQLKTFLDDCIAPVVFVGVREAKEMIEENLQLAGRFADPVELAPLNTADKRDVELLTEFLRRLDEQMVALELTKQRSSLNAPYIVTCLHLACGGIIGQAYRIVRAALLIAISRGGHFIEAYDLSLAVERWAIKIRLCVSNPFLHADLRAAHGITIA</sequence>
<dbReference type="SMART" id="SM00382">
    <property type="entry name" value="AAA"/>
    <property type="match status" value="1"/>
</dbReference>
<dbReference type="PANTHER" id="PTHR35894">
    <property type="entry name" value="GENERAL SECRETION PATHWAY PROTEIN A-RELATED"/>
    <property type="match status" value="1"/>
</dbReference>
<proteinExistence type="predicted"/>
<name>A0A840YRM6_9SPHN</name>
<keyword evidence="3" id="KW-1185">Reference proteome</keyword>
<dbReference type="Gene3D" id="3.40.50.300">
    <property type="entry name" value="P-loop containing nucleotide triphosphate hydrolases"/>
    <property type="match status" value="1"/>
</dbReference>
<organism evidence="2 3">
    <name type="scientific">Sphingomonas xinjiangensis</name>
    <dbReference type="NCBI Taxonomy" id="643568"/>
    <lineage>
        <taxon>Bacteria</taxon>
        <taxon>Pseudomonadati</taxon>
        <taxon>Pseudomonadota</taxon>
        <taxon>Alphaproteobacteria</taxon>
        <taxon>Sphingomonadales</taxon>
        <taxon>Sphingomonadaceae</taxon>
        <taxon>Sphingomonas</taxon>
    </lineage>
</organism>
<dbReference type="SUPFAM" id="SSF52540">
    <property type="entry name" value="P-loop containing nucleoside triphosphate hydrolases"/>
    <property type="match status" value="1"/>
</dbReference>
<evidence type="ECO:0000259" key="1">
    <source>
        <dbReference type="SMART" id="SM00382"/>
    </source>
</evidence>
<dbReference type="InterPro" id="IPR052026">
    <property type="entry name" value="ExeA_AAA_ATPase_DNA-bind"/>
</dbReference>
<comment type="caution">
    <text evidence="2">The sequence shown here is derived from an EMBL/GenBank/DDBJ whole genome shotgun (WGS) entry which is preliminary data.</text>
</comment>
<dbReference type="PANTHER" id="PTHR35894:SF1">
    <property type="entry name" value="PHOSPHORIBULOKINASE _ URIDINE KINASE FAMILY"/>
    <property type="match status" value="1"/>
</dbReference>
<dbReference type="InterPro" id="IPR008868">
    <property type="entry name" value="TniB"/>
</dbReference>
<dbReference type="Pfam" id="PF05621">
    <property type="entry name" value="TniB"/>
    <property type="match status" value="1"/>
</dbReference>
<accession>A0A840YRM6</accession>
<dbReference type="InterPro" id="IPR027417">
    <property type="entry name" value="P-loop_NTPase"/>
</dbReference>
<dbReference type="InterPro" id="IPR003593">
    <property type="entry name" value="AAA+_ATPase"/>
</dbReference>
<evidence type="ECO:0000313" key="2">
    <source>
        <dbReference type="EMBL" id="MBB5711873.1"/>
    </source>
</evidence>
<dbReference type="RefSeq" id="WP_184089448.1">
    <property type="nucleotide sequence ID" value="NZ_JACIJF010000010.1"/>
</dbReference>
<dbReference type="Proteomes" id="UP000527143">
    <property type="component" value="Unassembled WGS sequence"/>
</dbReference>
<protein>
    <submittedName>
        <fullName evidence="2">Nucleoside-triphosphatase THEP1</fullName>
    </submittedName>
</protein>
<reference evidence="2 3" key="1">
    <citation type="submission" date="2020-08" db="EMBL/GenBank/DDBJ databases">
        <title>Genomic Encyclopedia of Type Strains, Phase IV (KMG-IV): sequencing the most valuable type-strain genomes for metagenomic binning, comparative biology and taxonomic classification.</title>
        <authorList>
            <person name="Goeker M."/>
        </authorList>
    </citation>
    <scope>NUCLEOTIDE SEQUENCE [LARGE SCALE GENOMIC DNA]</scope>
    <source>
        <strain evidence="2 3">DSM 26736</strain>
    </source>
</reference>
<dbReference type="EMBL" id="JACIJF010000010">
    <property type="protein sequence ID" value="MBB5711873.1"/>
    <property type="molecule type" value="Genomic_DNA"/>
</dbReference>
<dbReference type="CDD" id="cd00009">
    <property type="entry name" value="AAA"/>
    <property type="match status" value="1"/>
</dbReference>
<feature type="domain" description="AAA+ ATPase" evidence="1">
    <location>
        <begin position="103"/>
        <end position="333"/>
    </location>
</feature>
<gene>
    <name evidence="2" type="ORF">FHT02_003125</name>
</gene>
<evidence type="ECO:0000313" key="3">
    <source>
        <dbReference type="Proteomes" id="UP000527143"/>
    </source>
</evidence>
<dbReference type="AlphaFoldDB" id="A0A840YRM6"/>